<dbReference type="InterPro" id="IPR046336">
    <property type="entry name" value="Lon_prtase_N_sf"/>
</dbReference>
<dbReference type="InterPro" id="IPR003111">
    <property type="entry name" value="Lon_prtase_N"/>
</dbReference>
<dbReference type="InterPro" id="IPR015947">
    <property type="entry name" value="PUA-like_sf"/>
</dbReference>
<evidence type="ECO:0000313" key="2">
    <source>
        <dbReference type="EMBL" id="QPC43334.1"/>
    </source>
</evidence>
<feature type="domain" description="Lon N-terminal" evidence="1">
    <location>
        <begin position="17"/>
        <end position="216"/>
    </location>
</feature>
<protein>
    <submittedName>
        <fullName evidence="2">LON peptidase substrate-binding domain-containing protein</fullName>
    </submittedName>
</protein>
<keyword evidence="3" id="KW-1185">Reference proteome</keyword>
<evidence type="ECO:0000313" key="3">
    <source>
        <dbReference type="Proteomes" id="UP000593594"/>
    </source>
</evidence>
<dbReference type="Pfam" id="PF02190">
    <property type="entry name" value="LON_substr_bdg"/>
    <property type="match status" value="1"/>
</dbReference>
<accession>A0A7S8HCC9</accession>
<dbReference type="KEGG" id="kmn:HW532_11895"/>
<dbReference type="PANTHER" id="PTHR46732">
    <property type="entry name" value="ATP-DEPENDENT PROTEASE LA (LON) DOMAIN PROTEIN"/>
    <property type="match status" value="1"/>
</dbReference>
<sequence>MGLVDRYRTVADLDARIPIFPLGGALLLPRGQLPLNIFEPRYLAMVDHALAGSRIVGMVQPDGEEALALQDDPSAKPDVYAVGCAGRITAYVETPDNRRQITLTGICRFEIAAEPSCDWPFRMAEVDYGRFAGDLTPGAGQEAVDRERVLAIFRSYLDANGLKADWSEIERTTTESLVNTLCMISPYAPSEKQALLEAEDLKTRAEILVTLTEMALAGGGGSPPPLQ</sequence>
<gene>
    <name evidence="2" type="ORF">HW532_11895</name>
</gene>
<dbReference type="SUPFAM" id="SSF88697">
    <property type="entry name" value="PUA domain-like"/>
    <property type="match status" value="1"/>
</dbReference>
<dbReference type="PANTHER" id="PTHR46732:SF8">
    <property type="entry name" value="ATP-DEPENDENT PROTEASE LA (LON) DOMAIN PROTEIN"/>
    <property type="match status" value="1"/>
</dbReference>
<organism evidence="2 3">
    <name type="scientific">Kaustia mangrovi</name>
    <dbReference type="NCBI Taxonomy" id="2593653"/>
    <lineage>
        <taxon>Bacteria</taxon>
        <taxon>Pseudomonadati</taxon>
        <taxon>Pseudomonadota</taxon>
        <taxon>Alphaproteobacteria</taxon>
        <taxon>Hyphomicrobiales</taxon>
        <taxon>Parvibaculaceae</taxon>
        <taxon>Kaustia</taxon>
    </lineage>
</organism>
<reference evidence="2 3" key="1">
    <citation type="submission" date="2020-06" db="EMBL/GenBank/DDBJ databases">
        <title>Genome sequence of 2 isolates from Red Sea Mangroves.</title>
        <authorList>
            <person name="Sefrji F."/>
            <person name="Michoud G."/>
            <person name="Merlino G."/>
            <person name="Daffonchio D."/>
        </authorList>
    </citation>
    <scope>NUCLEOTIDE SEQUENCE [LARGE SCALE GENOMIC DNA]</scope>
    <source>
        <strain evidence="2 3">R1DC25</strain>
    </source>
</reference>
<evidence type="ECO:0000259" key="1">
    <source>
        <dbReference type="PROSITE" id="PS51787"/>
    </source>
</evidence>
<dbReference type="PROSITE" id="PS51787">
    <property type="entry name" value="LON_N"/>
    <property type="match status" value="1"/>
</dbReference>
<dbReference type="AlphaFoldDB" id="A0A7S8HCC9"/>
<dbReference type="RefSeq" id="WP_213160696.1">
    <property type="nucleotide sequence ID" value="NZ_CP058214.1"/>
</dbReference>
<dbReference type="EMBL" id="CP058214">
    <property type="protein sequence ID" value="QPC43334.1"/>
    <property type="molecule type" value="Genomic_DNA"/>
</dbReference>
<dbReference type="Gene3D" id="2.30.130.40">
    <property type="entry name" value="LON domain-like"/>
    <property type="match status" value="1"/>
</dbReference>
<dbReference type="Proteomes" id="UP000593594">
    <property type="component" value="Chromosome"/>
</dbReference>
<dbReference type="SMART" id="SM00464">
    <property type="entry name" value="LON"/>
    <property type="match status" value="1"/>
</dbReference>
<name>A0A7S8HCC9_9HYPH</name>
<proteinExistence type="predicted"/>